<dbReference type="PANTHER" id="PTHR31901">
    <property type="entry name" value="GH3 DOMAIN-CONTAINING PROTEIN"/>
    <property type="match status" value="1"/>
</dbReference>
<dbReference type="Pfam" id="PF03321">
    <property type="entry name" value="GH3"/>
    <property type="match status" value="1"/>
</dbReference>
<dbReference type="InterPro" id="IPR004993">
    <property type="entry name" value="GH3"/>
</dbReference>
<protein>
    <submittedName>
        <fullName evidence="3">GH3 auxin-responsive promoter family protein</fullName>
    </submittedName>
</protein>
<dbReference type="InterPro" id="IPR055378">
    <property type="entry name" value="GH3_C"/>
</dbReference>
<keyword evidence="4" id="KW-1185">Reference proteome</keyword>
<gene>
    <name evidence="3" type="ORF">ACFQ5N_13825</name>
</gene>
<name>A0ABW3WSQ0_9FLAO</name>
<feature type="domain" description="GH3 middle" evidence="1">
    <location>
        <begin position="291"/>
        <end position="360"/>
    </location>
</feature>
<dbReference type="InterPro" id="IPR042099">
    <property type="entry name" value="ANL_N_sf"/>
</dbReference>
<comment type="caution">
    <text evidence="3">The sequence shown here is derived from an EMBL/GenBank/DDBJ whole genome shotgun (WGS) entry which is preliminary data.</text>
</comment>
<evidence type="ECO:0000259" key="1">
    <source>
        <dbReference type="Pfam" id="PF23571"/>
    </source>
</evidence>
<organism evidence="3 4">
    <name type="scientific">Lutibacter holmesii</name>
    <dbReference type="NCBI Taxonomy" id="1137985"/>
    <lineage>
        <taxon>Bacteria</taxon>
        <taxon>Pseudomonadati</taxon>
        <taxon>Bacteroidota</taxon>
        <taxon>Flavobacteriia</taxon>
        <taxon>Flavobacteriales</taxon>
        <taxon>Flavobacteriaceae</taxon>
        <taxon>Lutibacter</taxon>
    </lineage>
</organism>
<reference evidence="4" key="1">
    <citation type="journal article" date="2019" name="Int. J. Syst. Evol. Microbiol.">
        <title>The Global Catalogue of Microorganisms (GCM) 10K type strain sequencing project: providing services to taxonomists for standard genome sequencing and annotation.</title>
        <authorList>
            <consortium name="The Broad Institute Genomics Platform"/>
            <consortium name="The Broad Institute Genome Sequencing Center for Infectious Disease"/>
            <person name="Wu L."/>
            <person name="Ma J."/>
        </authorList>
    </citation>
    <scope>NUCLEOTIDE SEQUENCE [LARGE SCALE GENOMIC DNA]</scope>
    <source>
        <strain evidence="4">CCUG 62221</strain>
    </source>
</reference>
<dbReference type="Proteomes" id="UP001597241">
    <property type="component" value="Unassembled WGS sequence"/>
</dbReference>
<evidence type="ECO:0000313" key="3">
    <source>
        <dbReference type="EMBL" id="MFD1294917.1"/>
    </source>
</evidence>
<dbReference type="PANTHER" id="PTHR31901:SF9">
    <property type="entry name" value="GH3 DOMAIN-CONTAINING PROTEIN"/>
    <property type="match status" value="1"/>
</dbReference>
<dbReference type="RefSeq" id="WP_386810326.1">
    <property type="nucleotide sequence ID" value="NZ_JBHTMV010000009.1"/>
</dbReference>
<dbReference type="InterPro" id="IPR055377">
    <property type="entry name" value="GH3_M"/>
</dbReference>
<proteinExistence type="predicted"/>
<accession>A0ABW3WSQ0</accession>
<dbReference type="Pfam" id="PF23572">
    <property type="entry name" value="GH3_C"/>
    <property type="match status" value="1"/>
</dbReference>
<sequence length="498" mass="56402">MNIKSILAKPFAKTVVAKIYRQSNNAVKVQQNLMQKLLSQAAHTAFGKDHNFSEIKSYEDFKKEVPICDYEALKPYVERVVNGEKDVLWKGQPLYFAKTSGTTSGIKYIPLTKESMPTHISGAKNALLHYIDETQNADFLGGKMIFLQGSPELGDTNGIKTGRLSGISAHYVPKYLMKNRLPSWETNCIEDWETKVEAVIDETIHENMTLIGGIPSWVQMYFERIVERTGKKVGEVFPNFNLFVYGGVNYEPYRNKFEDLIGRKVDAIELYPASEGFISYQDSQDENGMLLLVNNGIFYEFIPSEEFFDENPTRISIANVEVGVNYVIILNTNAGLWGYNIGDTVEFVSLNPPRIVVTGRIKHFISAFGEHVIGKEVERAINSQTENTSISINEFTVAPQITPVAGLPYHEWFIEFENEPEDLMVFAQKIDESLQQQNTYYFDLISGKVLQPLKITVIEKGGFNNYMKSVGKLGGQNKVPRLSNDRKIADELSKFQQK</sequence>
<dbReference type="Gene3D" id="3.40.50.12780">
    <property type="entry name" value="N-terminal domain of ligase-like"/>
    <property type="match status" value="1"/>
</dbReference>
<dbReference type="Pfam" id="PF23571">
    <property type="entry name" value="GH3_M"/>
    <property type="match status" value="1"/>
</dbReference>
<feature type="domain" description="GH3 C-terminal" evidence="2">
    <location>
        <begin position="375"/>
        <end position="487"/>
    </location>
</feature>
<evidence type="ECO:0000313" key="4">
    <source>
        <dbReference type="Proteomes" id="UP001597241"/>
    </source>
</evidence>
<evidence type="ECO:0000259" key="2">
    <source>
        <dbReference type="Pfam" id="PF23572"/>
    </source>
</evidence>
<dbReference type="EMBL" id="JBHTMV010000009">
    <property type="protein sequence ID" value="MFD1294917.1"/>
    <property type="molecule type" value="Genomic_DNA"/>
</dbReference>